<protein>
    <submittedName>
        <fullName evidence="1">Uncharacterized protein</fullName>
    </submittedName>
</protein>
<accession>A0ACB8FAH8</accession>
<name>A0ACB8FAH8_9SAUR</name>
<dbReference type="EMBL" id="CM037621">
    <property type="protein sequence ID" value="KAH8002337.1"/>
    <property type="molecule type" value="Genomic_DNA"/>
</dbReference>
<keyword evidence="2" id="KW-1185">Reference proteome</keyword>
<gene>
    <name evidence="1" type="ORF">K3G42_023133</name>
</gene>
<proteinExistence type="predicted"/>
<organism evidence="1 2">
    <name type="scientific">Sphaerodactylus townsendi</name>
    <dbReference type="NCBI Taxonomy" id="933632"/>
    <lineage>
        <taxon>Eukaryota</taxon>
        <taxon>Metazoa</taxon>
        <taxon>Chordata</taxon>
        <taxon>Craniata</taxon>
        <taxon>Vertebrata</taxon>
        <taxon>Euteleostomi</taxon>
        <taxon>Lepidosauria</taxon>
        <taxon>Squamata</taxon>
        <taxon>Bifurcata</taxon>
        <taxon>Gekkota</taxon>
        <taxon>Sphaerodactylidae</taxon>
        <taxon>Sphaerodactylus</taxon>
    </lineage>
</organism>
<evidence type="ECO:0000313" key="2">
    <source>
        <dbReference type="Proteomes" id="UP000827872"/>
    </source>
</evidence>
<comment type="caution">
    <text evidence="1">The sequence shown here is derived from an EMBL/GenBank/DDBJ whole genome shotgun (WGS) entry which is preliminary data.</text>
</comment>
<evidence type="ECO:0000313" key="1">
    <source>
        <dbReference type="EMBL" id="KAH8002337.1"/>
    </source>
</evidence>
<sequence>MNMALGILLGLFLFLDTGEAQSNQDCCLSYTKKPFPLRFITGFTKQLSSEVCDINAIIFHLKKGGRVCANPQDGWVKKHLHRLSKKRKMSKKMSHLHGF</sequence>
<reference evidence="1" key="1">
    <citation type="submission" date="2021-08" db="EMBL/GenBank/DDBJ databases">
        <title>The first chromosome-level gecko genome reveals the dynamic sex chromosomes of Neotropical dwarf geckos (Sphaerodactylidae: Sphaerodactylus).</title>
        <authorList>
            <person name="Pinto B.J."/>
            <person name="Keating S.E."/>
            <person name="Gamble T."/>
        </authorList>
    </citation>
    <scope>NUCLEOTIDE SEQUENCE</scope>
    <source>
        <strain evidence="1">TG3544</strain>
    </source>
</reference>
<dbReference type="Proteomes" id="UP000827872">
    <property type="component" value="Linkage Group LG08"/>
</dbReference>